<dbReference type="PANTHER" id="PTHR10434:SF40">
    <property type="entry name" value="1-ACYL-SN-GLYCEROL-3-PHOSPHATE ACYLTRANSFERASE"/>
    <property type="match status" value="1"/>
</dbReference>
<dbReference type="PATRIC" id="fig|331679.3.peg.100"/>
<dbReference type="SUPFAM" id="SSF69593">
    <property type="entry name" value="Glycerol-3-phosphate (1)-acyltransferase"/>
    <property type="match status" value="1"/>
</dbReference>
<organism evidence="4 5">
    <name type="scientific">Pediococcus stilesii</name>
    <dbReference type="NCBI Taxonomy" id="331679"/>
    <lineage>
        <taxon>Bacteria</taxon>
        <taxon>Bacillati</taxon>
        <taxon>Bacillota</taxon>
        <taxon>Bacilli</taxon>
        <taxon>Lactobacillales</taxon>
        <taxon>Lactobacillaceae</taxon>
        <taxon>Pediococcus</taxon>
    </lineage>
</organism>
<comment type="caution">
    <text evidence="4">The sequence shown here is derived from an EMBL/GenBank/DDBJ whole genome shotgun (WGS) entry which is preliminary data.</text>
</comment>
<feature type="domain" description="Phospholipid/glycerol acyltransferase" evidence="3">
    <location>
        <begin position="34"/>
        <end position="144"/>
    </location>
</feature>
<reference evidence="4 5" key="1">
    <citation type="journal article" date="2015" name="Genome Announc.">
        <title>Expanding the biotechnology potential of lactobacilli through comparative genomics of 213 strains and associated genera.</title>
        <authorList>
            <person name="Sun Z."/>
            <person name="Harris H.M."/>
            <person name="McCann A."/>
            <person name="Guo C."/>
            <person name="Argimon S."/>
            <person name="Zhang W."/>
            <person name="Yang X."/>
            <person name="Jeffery I.B."/>
            <person name="Cooney J.C."/>
            <person name="Kagawa T.F."/>
            <person name="Liu W."/>
            <person name="Song Y."/>
            <person name="Salvetti E."/>
            <person name="Wrobel A."/>
            <person name="Rasinkangas P."/>
            <person name="Parkhill J."/>
            <person name="Rea M.C."/>
            <person name="O'Sullivan O."/>
            <person name="Ritari J."/>
            <person name="Douillard F.P."/>
            <person name="Paul Ross R."/>
            <person name="Yang R."/>
            <person name="Briner A.E."/>
            <person name="Felis G.E."/>
            <person name="de Vos W.M."/>
            <person name="Barrangou R."/>
            <person name="Klaenhammer T.R."/>
            <person name="Caufield P.W."/>
            <person name="Cui Y."/>
            <person name="Zhang H."/>
            <person name="O'Toole P.W."/>
        </authorList>
    </citation>
    <scope>NUCLEOTIDE SEQUENCE [LARGE SCALE GENOMIC DNA]</scope>
    <source>
        <strain evidence="4 5">DSM 18001</strain>
    </source>
</reference>
<dbReference type="STRING" id="331679.IV81_GL000099"/>
<evidence type="ECO:0000256" key="2">
    <source>
        <dbReference type="ARBA" id="ARBA00023315"/>
    </source>
</evidence>
<gene>
    <name evidence="4" type="ORF">IV81_GL000099</name>
</gene>
<dbReference type="GO" id="GO:0003841">
    <property type="term" value="F:1-acylglycerol-3-phosphate O-acyltransferase activity"/>
    <property type="evidence" value="ECO:0007669"/>
    <property type="project" value="TreeGrafter"/>
</dbReference>
<dbReference type="CDD" id="cd07989">
    <property type="entry name" value="LPLAT_AGPAT-like"/>
    <property type="match status" value="1"/>
</dbReference>
<dbReference type="PANTHER" id="PTHR10434">
    <property type="entry name" value="1-ACYL-SN-GLYCEROL-3-PHOSPHATE ACYLTRANSFERASE"/>
    <property type="match status" value="1"/>
</dbReference>
<evidence type="ECO:0000259" key="3">
    <source>
        <dbReference type="SMART" id="SM00563"/>
    </source>
</evidence>
<dbReference type="SMART" id="SM00563">
    <property type="entry name" value="PlsC"/>
    <property type="match status" value="1"/>
</dbReference>
<name>A0A0R2L0Y8_9LACO</name>
<dbReference type="InterPro" id="IPR002123">
    <property type="entry name" value="Plipid/glycerol_acylTrfase"/>
</dbReference>
<protein>
    <submittedName>
        <fullName evidence="4">1-acyl-sn-glycerol-3-phosphate acyltransferase</fullName>
    </submittedName>
</protein>
<dbReference type="AlphaFoldDB" id="A0A0R2L0Y8"/>
<proteinExistence type="predicted"/>
<accession>A0A0R2L0Y8</accession>
<keyword evidence="1 4" id="KW-0808">Transferase</keyword>
<evidence type="ECO:0000256" key="1">
    <source>
        <dbReference type="ARBA" id="ARBA00022679"/>
    </source>
</evidence>
<dbReference type="Proteomes" id="UP000051859">
    <property type="component" value="Unassembled WGS sequence"/>
</dbReference>
<keyword evidence="5" id="KW-1185">Reference proteome</keyword>
<keyword evidence="2 4" id="KW-0012">Acyltransferase</keyword>
<dbReference type="GO" id="GO:0006654">
    <property type="term" value="P:phosphatidic acid biosynthetic process"/>
    <property type="evidence" value="ECO:0007669"/>
    <property type="project" value="TreeGrafter"/>
</dbReference>
<sequence length="207" mass="23565">MFYTFIKHLVSGILFLINGKPDVHNQQRLPAGSYVLVAPHRTWLDPVLYALAAYPKRFSFMAKKELFKNRFFKWLITKLNAFPVDRENPGPSAIKTPVKILKQGELSTIIFPSGTRHSQELKNGAFVIAKLANVPIIPAVYQGPLSFKALFSRKKIHINFGEPIKVDRKLKLNDQNLANLEQTLNAAFSNLDNEINPEFKYIDVSKK</sequence>
<dbReference type="RefSeq" id="WP_057801221.1">
    <property type="nucleotide sequence ID" value="NZ_JQBX01000001.1"/>
</dbReference>
<evidence type="ECO:0000313" key="4">
    <source>
        <dbReference type="EMBL" id="KRN95217.1"/>
    </source>
</evidence>
<dbReference type="EMBL" id="JQBX01000001">
    <property type="protein sequence ID" value="KRN95217.1"/>
    <property type="molecule type" value="Genomic_DNA"/>
</dbReference>
<evidence type="ECO:0000313" key="5">
    <source>
        <dbReference type="Proteomes" id="UP000051859"/>
    </source>
</evidence>
<dbReference type="Pfam" id="PF01553">
    <property type="entry name" value="Acyltransferase"/>
    <property type="match status" value="1"/>
</dbReference>